<feature type="region of interest" description="Disordered" evidence="13">
    <location>
        <begin position="405"/>
        <end position="446"/>
    </location>
</feature>
<dbReference type="GO" id="GO:0008810">
    <property type="term" value="F:cellulase activity"/>
    <property type="evidence" value="ECO:0007669"/>
    <property type="project" value="UniProtKB-EC"/>
</dbReference>
<evidence type="ECO:0000256" key="2">
    <source>
        <dbReference type="ARBA" id="ARBA00004141"/>
    </source>
</evidence>
<dbReference type="GO" id="GO:0016020">
    <property type="term" value="C:membrane"/>
    <property type="evidence" value="ECO:0007669"/>
    <property type="project" value="UniProtKB-SubCell"/>
</dbReference>
<dbReference type="Proteomes" id="UP000256970">
    <property type="component" value="Unassembled WGS sequence"/>
</dbReference>
<keyword evidence="7 14" id="KW-0812">Transmembrane</keyword>
<feature type="compositionally biased region" description="Low complexity" evidence="13">
    <location>
        <begin position="534"/>
        <end position="546"/>
    </location>
</feature>
<name>A0A383W0X2_TETOB</name>
<comment type="subcellular location">
    <subcellularLocation>
        <location evidence="2">Membrane</location>
        <topology evidence="2">Multi-pass membrane protein</topology>
    </subcellularLocation>
</comment>
<dbReference type="Pfam" id="PF00759">
    <property type="entry name" value="Glyco_hydro_9"/>
    <property type="match status" value="1"/>
</dbReference>
<protein>
    <recommendedName>
        <fullName evidence="4">cellulase</fullName>
        <ecNumber evidence="4">3.2.1.4</ecNumber>
    </recommendedName>
</protein>
<dbReference type="AlphaFoldDB" id="A0A383W0X2"/>
<feature type="compositionally biased region" description="Low complexity" evidence="13">
    <location>
        <begin position="118"/>
        <end position="136"/>
    </location>
</feature>
<evidence type="ECO:0000313" key="17">
    <source>
        <dbReference type="EMBL" id="SZX71317.1"/>
    </source>
</evidence>
<dbReference type="GO" id="GO:0016757">
    <property type="term" value="F:glycosyltransferase activity"/>
    <property type="evidence" value="ECO:0007669"/>
    <property type="project" value="UniProtKB-KW"/>
</dbReference>
<feature type="transmembrane region" description="Helical" evidence="14">
    <location>
        <begin position="681"/>
        <end position="701"/>
    </location>
</feature>
<dbReference type="GO" id="GO:0030245">
    <property type="term" value="P:cellulose catabolic process"/>
    <property type="evidence" value="ECO:0007669"/>
    <property type="project" value="UniProtKB-KW"/>
</dbReference>
<organism evidence="17 18">
    <name type="scientific">Tetradesmus obliquus</name>
    <name type="common">Green alga</name>
    <name type="synonym">Acutodesmus obliquus</name>
    <dbReference type="NCBI Taxonomy" id="3088"/>
    <lineage>
        <taxon>Eukaryota</taxon>
        <taxon>Viridiplantae</taxon>
        <taxon>Chlorophyta</taxon>
        <taxon>core chlorophytes</taxon>
        <taxon>Chlorophyceae</taxon>
        <taxon>CS clade</taxon>
        <taxon>Sphaeropleales</taxon>
        <taxon>Scenedesmaceae</taxon>
        <taxon>Tetradesmus</taxon>
    </lineage>
</organism>
<dbReference type="Gene3D" id="1.50.10.10">
    <property type="match status" value="1"/>
</dbReference>
<keyword evidence="10 14" id="KW-0472">Membrane</keyword>
<dbReference type="InterPro" id="IPR001173">
    <property type="entry name" value="Glyco_trans_2-like"/>
</dbReference>
<keyword evidence="5" id="KW-0328">Glycosyltransferase</keyword>
<keyword evidence="18" id="KW-1185">Reference proteome</keyword>
<evidence type="ECO:0000256" key="5">
    <source>
        <dbReference type="ARBA" id="ARBA00022676"/>
    </source>
</evidence>
<evidence type="ECO:0000256" key="13">
    <source>
        <dbReference type="SAM" id="MobiDB-lite"/>
    </source>
</evidence>
<feature type="domain" description="Glycosyltransferase 2-like" evidence="16">
    <location>
        <begin position="151"/>
        <end position="248"/>
    </location>
</feature>
<evidence type="ECO:0000256" key="10">
    <source>
        <dbReference type="ARBA" id="ARBA00023136"/>
    </source>
</evidence>
<evidence type="ECO:0000256" key="8">
    <source>
        <dbReference type="ARBA" id="ARBA00022989"/>
    </source>
</evidence>
<comment type="similarity">
    <text evidence="3">Belongs to the glycosyl hydrolase 9 (cellulase E) family.</text>
</comment>
<gene>
    <name evidence="17" type="ORF">BQ4739_LOCUS11449</name>
</gene>
<evidence type="ECO:0000256" key="7">
    <source>
        <dbReference type="ARBA" id="ARBA00022692"/>
    </source>
</evidence>
<feature type="transmembrane region" description="Helical" evidence="14">
    <location>
        <begin position="262"/>
        <end position="280"/>
    </location>
</feature>
<evidence type="ECO:0000256" key="11">
    <source>
        <dbReference type="ARBA" id="ARBA00023277"/>
    </source>
</evidence>
<evidence type="ECO:0000256" key="6">
    <source>
        <dbReference type="ARBA" id="ARBA00022679"/>
    </source>
</evidence>
<keyword evidence="6" id="KW-0808">Transferase</keyword>
<dbReference type="InterPro" id="IPR001701">
    <property type="entry name" value="Glyco_hydro_9"/>
</dbReference>
<accession>A0A383W0X2</accession>
<evidence type="ECO:0000313" key="18">
    <source>
        <dbReference type="Proteomes" id="UP000256970"/>
    </source>
</evidence>
<keyword evidence="11" id="KW-0119">Carbohydrate metabolism</keyword>
<dbReference type="InterPro" id="IPR050321">
    <property type="entry name" value="Glycosyltr_2/OpgH_subfam"/>
</dbReference>
<evidence type="ECO:0000256" key="9">
    <source>
        <dbReference type="ARBA" id="ARBA00023001"/>
    </source>
</evidence>
<dbReference type="STRING" id="3088.A0A383W0X2"/>
<feature type="transmembrane region" description="Helical" evidence="14">
    <location>
        <begin position="222"/>
        <end position="242"/>
    </location>
</feature>
<evidence type="ECO:0000256" key="1">
    <source>
        <dbReference type="ARBA" id="ARBA00000966"/>
    </source>
</evidence>
<dbReference type="PANTHER" id="PTHR43867:SF2">
    <property type="entry name" value="CELLULOSE SYNTHASE CATALYTIC SUBUNIT A [UDP-FORMING]"/>
    <property type="match status" value="1"/>
</dbReference>
<reference evidence="17 18" key="1">
    <citation type="submission" date="2016-10" db="EMBL/GenBank/DDBJ databases">
        <authorList>
            <person name="Cai Z."/>
        </authorList>
    </citation>
    <scope>NUCLEOTIDE SEQUENCE [LARGE SCALE GENOMIC DNA]</scope>
</reference>
<feature type="region of interest" description="Disordered" evidence="13">
    <location>
        <begin position="485"/>
        <end position="547"/>
    </location>
</feature>
<evidence type="ECO:0000256" key="3">
    <source>
        <dbReference type="ARBA" id="ARBA00007072"/>
    </source>
</evidence>
<dbReference type="PANTHER" id="PTHR43867">
    <property type="entry name" value="CELLULOSE SYNTHASE CATALYTIC SUBUNIT A [UDP-FORMING]"/>
    <property type="match status" value="1"/>
</dbReference>
<evidence type="ECO:0000259" key="16">
    <source>
        <dbReference type="Pfam" id="PF13632"/>
    </source>
</evidence>
<dbReference type="InterPro" id="IPR012341">
    <property type="entry name" value="6hp_glycosidase-like_sf"/>
</dbReference>
<feature type="domain" description="Glycoside hydrolase family 9" evidence="15">
    <location>
        <begin position="711"/>
        <end position="785"/>
    </location>
</feature>
<sequence length="786" mass="83018">MAAKRTFFVKVLEVMWDEETALCLTPQSFHNVDAAADIWNHVNPQFWQYVLPGCDALGYVGCTGTNVCIRARCLAQAGWFPEYTITEDYALSMELKLAGFRGRYLPEYLAQFDGRRGSSSSSSSSNSSSSSSSSSSMELKLAGFRGSRRSSSSSSSSSSSMQLQPSGFWGRHLPEHRAVGEAPDEVRAVTRQRSRWTKGHMQVFFSGRCPLLQRRLSLLHKVLYINGTWAYFATIATSYMFTLVPFVSLVFGWHPVTFSRPFAFASTAYLVAGAVLSGFVRRPAHSRGMWLSGVSNNLLAFTYLKAVVNTLLAKAGFKDTAGFKATAKKPLAPLRAAVAKIAAMSITVGRTMSALWTSSISAAFGHGGAGGFGNRRASVLASGAPVVVGPSAAADAFVTVNAHTAAAAGRPKSPHRPSRLSVELPSHSNSLRPSFDQPHPHIEPTTLNPSAFAALAPGPVPAFGDASDVAQTQGSAGAGEIVVTDGGEMKSPASPRKQQATAGPLRALQQQMEREGLQQQQQQHTGAETVTEVGSSGSSSASALASKRGKKAAKKEAGAAAAAAAAEFAVEDHKEQDAVHCWSWAAANWHSLDGALDPLAIGASLAISLMAIGAGAQQAAAQGTGFSLADIRSVAHIFMSGRMDAFMLLAMLWSAVNAIPPALFFVYWWSKGPLLRWCCTIGQWLSLLLGAAAIACLWLLIPAEIDPAAILPSALNFLDAQSSGSALHAAAAAAYPWLNASGVLDPVPGGFYIAADYVKYGPPMASSMALLAWGLVEFGGGYEQVG</sequence>
<dbReference type="EC" id="3.2.1.4" evidence="4"/>
<keyword evidence="12" id="KW-0624">Polysaccharide degradation</keyword>
<keyword evidence="8 14" id="KW-1133">Transmembrane helix</keyword>
<keyword evidence="9" id="KW-0136">Cellulose degradation</keyword>
<feature type="region of interest" description="Disordered" evidence="13">
    <location>
        <begin position="115"/>
        <end position="136"/>
    </location>
</feature>
<proteinExistence type="inferred from homology"/>
<evidence type="ECO:0000256" key="12">
    <source>
        <dbReference type="ARBA" id="ARBA00023326"/>
    </source>
</evidence>
<dbReference type="SUPFAM" id="SSF53448">
    <property type="entry name" value="Nucleotide-diphospho-sugar transferases"/>
    <property type="match status" value="1"/>
</dbReference>
<feature type="transmembrane region" description="Helical" evidence="14">
    <location>
        <begin position="646"/>
        <end position="669"/>
    </location>
</feature>
<evidence type="ECO:0000256" key="14">
    <source>
        <dbReference type="SAM" id="Phobius"/>
    </source>
</evidence>
<comment type="catalytic activity">
    <reaction evidence="1">
        <text>Endohydrolysis of (1-&gt;4)-beta-D-glucosidic linkages in cellulose, lichenin and cereal beta-D-glucans.</text>
        <dbReference type="EC" id="3.2.1.4"/>
    </reaction>
</comment>
<feature type="region of interest" description="Disordered" evidence="13">
    <location>
        <begin position="146"/>
        <end position="165"/>
    </location>
</feature>
<feature type="compositionally biased region" description="Low complexity" evidence="13">
    <location>
        <begin position="149"/>
        <end position="160"/>
    </location>
</feature>
<dbReference type="InterPro" id="IPR008928">
    <property type="entry name" value="6-hairpin_glycosidase_sf"/>
</dbReference>
<dbReference type="EMBL" id="FNXT01001044">
    <property type="protein sequence ID" value="SZX71317.1"/>
    <property type="molecule type" value="Genomic_DNA"/>
</dbReference>
<evidence type="ECO:0000259" key="15">
    <source>
        <dbReference type="Pfam" id="PF00759"/>
    </source>
</evidence>
<dbReference type="InterPro" id="IPR029044">
    <property type="entry name" value="Nucleotide-diphossugar_trans"/>
</dbReference>
<dbReference type="Gene3D" id="3.90.550.10">
    <property type="entry name" value="Spore Coat Polysaccharide Biosynthesis Protein SpsA, Chain A"/>
    <property type="match status" value="1"/>
</dbReference>
<dbReference type="Pfam" id="PF13632">
    <property type="entry name" value="Glyco_trans_2_3"/>
    <property type="match status" value="1"/>
</dbReference>
<evidence type="ECO:0000256" key="4">
    <source>
        <dbReference type="ARBA" id="ARBA00012601"/>
    </source>
</evidence>
<dbReference type="SUPFAM" id="SSF48208">
    <property type="entry name" value="Six-hairpin glycosidases"/>
    <property type="match status" value="1"/>
</dbReference>